<dbReference type="Proteomes" id="UP000054559">
    <property type="component" value="Unassembled WGS sequence"/>
</dbReference>
<dbReference type="EMBL" id="DS268118">
    <property type="protein sequence ID" value="KMU72176.1"/>
    <property type="molecule type" value="Genomic_DNA"/>
</dbReference>
<dbReference type="AlphaFoldDB" id="A0A0J8QI95"/>
<proteinExistence type="predicted"/>
<feature type="region of interest" description="Disordered" evidence="1">
    <location>
        <begin position="132"/>
        <end position="157"/>
    </location>
</feature>
<accession>A0A0J8QI95</accession>
<gene>
    <name evidence="2" type="ORF">CISG_00485</name>
</gene>
<protein>
    <submittedName>
        <fullName evidence="2">Uncharacterized protein</fullName>
    </submittedName>
</protein>
<name>A0A0J8QI95_COCIT</name>
<reference evidence="3" key="1">
    <citation type="journal article" date="2010" name="Genome Res.">
        <title>Population genomic sequencing of Coccidioides fungi reveals recent hybridization and transposon control.</title>
        <authorList>
            <person name="Neafsey D.E."/>
            <person name="Barker B.M."/>
            <person name="Sharpton T.J."/>
            <person name="Stajich J.E."/>
            <person name="Park D.J."/>
            <person name="Whiston E."/>
            <person name="Hung C.-Y."/>
            <person name="McMahan C."/>
            <person name="White J."/>
            <person name="Sykes S."/>
            <person name="Heiman D."/>
            <person name="Young S."/>
            <person name="Zeng Q."/>
            <person name="Abouelleil A."/>
            <person name="Aftuck L."/>
            <person name="Bessette D."/>
            <person name="Brown A."/>
            <person name="FitzGerald M."/>
            <person name="Lui A."/>
            <person name="Macdonald J.P."/>
            <person name="Priest M."/>
            <person name="Orbach M.J."/>
            <person name="Galgiani J.N."/>
            <person name="Kirkland T.N."/>
            <person name="Cole G.T."/>
            <person name="Birren B.W."/>
            <person name="Henn M.R."/>
            <person name="Taylor J.W."/>
            <person name="Rounsley S.D."/>
        </authorList>
    </citation>
    <scope>NUCLEOTIDE SEQUENCE [LARGE SCALE GENOMIC DNA]</scope>
    <source>
        <strain evidence="3">RMSCC 3703</strain>
    </source>
</reference>
<organism evidence="2 3">
    <name type="scientific">Coccidioides immitis RMSCC 3703</name>
    <dbReference type="NCBI Taxonomy" id="454286"/>
    <lineage>
        <taxon>Eukaryota</taxon>
        <taxon>Fungi</taxon>
        <taxon>Dikarya</taxon>
        <taxon>Ascomycota</taxon>
        <taxon>Pezizomycotina</taxon>
        <taxon>Eurotiomycetes</taxon>
        <taxon>Eurotiomycetidae</taxon>
        <taxon>Onygenales</taxon>
        <taxon>Onygenaceae</taxon>
        <taxon>Coccidioides</taxon>
    </lineage>
</organism>
<sequence>MNVTQGERAQVLSKASDWVEGWVPIRRSLKAIAGSNQGLVPIPTRIATFRGGFTRNVTLSSDSEFCITAGTGTCGPKNARMCLYHRELRIARAEKQAGFRRRALGGSYRSSSSPDVPSMSQERRVIPFLPAMGNVPDQQRSTGMHGKHDNSKRRVLN</sequence>
<evidence type="ECO:0000313" key="2">
    <source>
        <dbReference type="EMBL" id="KMU72176.1"/>
    </source>
</evidence>
<evidence type="ECO:0000256" key="1">
    <source>
        <dbReference type="SAM" id="MobiDB-lite"/>
    </source>
</evidence>
<evidence type="ECO:0000313" key="3">
    <source>
        <dbReference type="Proteomes" id="UP000054559"/>
    </source>
</evidence>